<dbReference type="InterPro" id="IPR018499">
    <property type="entry name" value="Tetraspanin/Peripherin"/>
</dbReference>
<protein>
    <submittedName>
        <fullName evidence="7">Protein TORNADO 2-like protein</fullName>
    </submittedName>
</protein>
<accession>A0A1R3KHC2</accession>
<dbReference type="EMBL" id="AWWV01004911">
    <property type="protein sequence ID" value="OMP06459.1"/>
    <property type="molecule type" value="Genomic_DNA"/>
</dbReference>
<evidence type="ECO:0000256" key="5">
    <source>
        <dbReference type="ARBA" id="ARBA00023136"/>
    </source>
</evidence>
<keyword evidence="3 6" id="KW-0812">Transmembrane</keyword>
<organism evidence="7 8">
    <name type="scientific">Corchorus capsularis</name>
    <name type="common">Jute</name>
    <dbReference type="NCBI Taxonomy" id="210143"/>
    <lineage>
        <taxon>Eukaryota</taxon>
        <taxon>Viridiplantae</taxon>
        <taxon>Streptophyta</taxon>
        <taxon>Embryophyta</taxon>
        <taxon>Tracheophyta</taxon>
        <taxon>Spermatophyta</taxon>
        <taxon>Magnoliopsida</taxon>
        <taxon>eudicotyledons</taxon>
        <taxon>Gunneridae</taxon>
        <taxon>Pentapetalae</taxon>
        <taxon>rosids</taxon>
        <taxon>malvids</taxon>
        <taxon>Malvales</taxon>
        <taxon>Malvaceae</taxon>
        <taxon>Grewioideae</taxon>
        <taxon>Apeibeae</taxon>
        <taxon>Corchorus</taxon>
    </lineage>
</organism>
<evidence type="ECO:0000256" key="1">
    <source>
        <dbReference type="ARBA" id="ARBA00004141"/>
    </source>
</evidence>
<evidence type="ECO:0000313" key="7">
    <source>
        <dbReference type="EMBL" id="OMP06459.1"/>
    </source>
</evidence>
<feature type="transmembrane region" description="Helical" evidence="6">
    <location>
        <begin position="45"/>
        <end position="66"/>
    </location>
</feature>
<comment type="similarity">
    <text evidence="2">Belongs to the tetraspanin (TM4SF) family.</text>
</comment>
<dbReference type="OMA" id="DIWLACK"/>
<comment type="caution">
    <text evidence="7">The sequence shown here is derived from an EMBL/GenBank/DDBJ whole genome shotgun (WGS) entry which is preliminary data.</text>
</comment>
<dbReference type="GO" id="GO:0009734">
    <property type="term" value="P:auxin-activated signaling pathway"/>
    <property type="evidence" value="ECO:0007669"/>
    <property type="project" value="InterPro"/>
</dbReference>
<name>A0A1R3KHC2_COCAP</name>
<dbReference type="STRING" id="210143.A0A1R3KHC2"/>
<keyword evidence="4 6" id="KW-1133">Transmembrane helix</keyword>
<evidence type="ECO:0000256" key="6">
    <source>
        <dbReference type="SAM" id="Phobius"/>
    </source>
</evidence>
<evidence type="ECO:0000313" key="8">
    <source>
        <dbReference type="Proteomes" id="UP000188268"/>
    </source>
</evidence>
<keyword evidence="5 6" id="KW-0472">Membrane</keyword>
<dbReference type="Proteomes" id="UP000188268">
    <property type="component" value="Unassembled WGS sequence"/>
</dbReference>
<evidence type="ECO:0000256" key="4">
    <source>
        <dbReference type="ARBA" id="ARBA00022989"/>
    </source>
</evidence>
<dbReference type="PANTHER" id="PTHR32191">
    <property type="entry name" value="TETRASPANIN-8-RELATED"/>
    <property type="match status" value="1"/>
</dbReference>
<dbReference type="Pfam" id="PF00335">
    <property type="entry name" value="Tetraspanin"/>
    <property type="match status" value="1"/>
</dbReference>
<dbReference type="GO" id="GO:0016020">
    <property type="term" value="C:membrane"/>
    <property type="evidence" value="ECO:0007669"/>
    <property type="project" value="UniProtKB-SubCell"/>
</dbReference>
<dbReference type="AlphaFoldDB" id="A0A1R3KHC2"/>
<evidence type="ECO:0000256" key="2">
    <source>
        <dbReference type="ARBA" id="ARBA00006840"/>
    </source>
</evidence>
<keyword evidence="8" id="KW-1185">Reference proteome</keyword>
<dbReference type="OrthoDB" id="664300at2759"/>
<dbReference type="InterPro" id="IPR044991">
    <property type="entry name" value="TET_plant"/>
</dbReference>
<feature type="transmembrane region" description="Helical" evidence="6">
    <location>
        <begin position="72"/>
        <end position="96"/>
    </location>
</feature>
<sequence>MAERNNNNNMVGITILITMLLAVPILGCGVLLTKQPDNTCCSVEILPWALIILGFSIMAVTLLGFLGNCRFIVYFVAVFIFIVYSSFGSHGCFHLFGPAAPGRSYVEHDLNDFHGWLRRKVATPYKWDPIRDYRNSTHLSGDRQTSTNPT</sequence>
<reference evidence="7 8" key="1">
    <citation type="submission" date="2013-09" db="EMBL/GenBank/DDBJ databases">
        <title>Corchorus capsularis genome sequencing.</title>
        <authorList>
            <person name="Alam M."/>
            <person name="Haque M.S."/>
            <person name="Islam M.S."/>
            <person name="Emdad E.M."/>
            <person name="Islam M.M."/>
            <person name="Ahmed B."/>
            <person name="Halim A."/>
            <person name="Hossen Q.M.M."/>
            <person name="Hossain M.Z."/>
            <person name="Ahmed R."/>
            <person name="Khan M.M."/>
            <person name="Islam R."/>
            <person name="Rashid M.M."/>
            <person name="Khan S.A."/>
            <person name="Rahman M.S."/>
            <person name="Alam M."/>
        </authorList>
    </citation>
    <scope>NUCLEOTIDE SEQUENCE [LARGE SCALE GENOMIC DNA]</scope>
    <source>
        <strain evidence="8">cv. CVL-1</strain>
        <tissue evidence="7">Whole seedling</tissue>
    </source>
</reference>
<dbReference type="Gramene" id="OMP06459">
    <property type="protein sequence ID" value="OMP06459"/>
    <property type="gene ID" value="CCACVL1_01570"/>
</dbReference>
<feature type="transmembrane region" description="Helical" evidence="6">
    <location>
        <begin position="12"/>
        <end position="33"/>
    </location>
</feature>
<evidence type="ECO:0000256" key="3">
    <source>
        <dbReference type="ARBA" id="ARBA00022692"/>
    </source>
</evidence>
<gene>
    <name evidence="7" type="ORF">CCACVL1_01570</name>
</gene>
<comment type="subcellular location">
    <subcellularLocation>
        <location evidence="1">Membrane</location>
        <topology evidence="1">Multi-pass membrane protein</topology>
    </subcellularLocation>
</comment>
<proteinExistence type="inferred from homology"/>